<evidence type="ECO:0000256" key="4">
    <source>
        <dbReference type="ARBA" id="ARBA00023163"/>
    </source>
</evidence>
<evidence type="ECO:0000256" key="2">
    <source>
        <dbReference type="ARBA" id="ARBA00023015"/>
    </source>
</evidence>
<dbReference type="PANTHER" id="PTHR11037">
    <property type="entry name" value="TRANSCRIPTION FACTOR CP2"/>
    <property type="match status" value="1"/>
</dbReference>
<feature type="region of interest" description="Disordered" evidence="6">
    <location>
        <begin position="155"/>
        <end position="188"/>
    </location>
</feature>
<reference evidence="8 9" key="1">
    <citation type="submission" date="2019-04" db="EMBL/GenBank/DDBJ databases">
        <title>Aspergillus burnettii sp. nov., novel species from soil in southeast Queensland.</title>
        <authorList>
            <person name="Gilchrist C.L.M."/>
            <person name="Pitt J.I."/>
            <person name="Lange L."/>
            <person name="Lacey H.J."/>
            <person name="Vuong D."/>
            <person name="Midgley D.J."/>
            <person name="Greenfield P."/>
            <person name="Bradbury M."/>
            <person name="Lacey E."/>
            <person name="Busk P.K."/>
            <person name="Pilgaard B."/>
            <person name="Chooi Y.H."/>
            <person name="Piggott A.M."/>
        </authorList>
    </citation>
    <scope>NUCLEOTIDE SEQUENCE [LARGE SCALE GENOMIC DNA]</scope>
    <source>
        <strain evidence="8 9">FRR 5400</strain>
    </source>
</reference>
<evidence type="ECO:0000259" key="7">
    <source>
        <dbReference type="PROSITE" id="PS51968"/>
    </source>
</evidence>
<feature type="compositionally biased region" description="Basic and acidic residues" evidence="6">
    <location>
        <begin position="157"/>
        <end position="183"/>
    </location>
</feature>
<evidence type="ECO:0000256" key="6">
    <source>
        <dbReference type="SAM" id="MobiDB-lite"/>
    </source>
</evidence>
<dbReference type="InterPro" id="IPR040167">
    <property type="entry name" value="TF_CP2-like"/>
</dbReference>
<dbReference type="EMBL" id="SPNV01000018">
    <property type="protein sequence ID" value="KAF5865536.1"/>
    <property type="molecule type" value="Genomic_DNA"/>
</dbReference>
<evidence type="ECO:0000256" key="3">
    <source>
        <dbReference type="ARBA" id="ARBA00023125"/>
    </source>
</evidence>
<evidence type="ECO:0000313" key="8">
    <source>
        <dbReference type="EMBL" id="KAF5865536.1"/>
    </source>
</evidence>
<evidence type="ECO:0000256" key="5">
    <source>
        <dbReference type="ARBA" id="ARBA00023242"/>
    </source>
</evidence>
<evidence type="ECO:0000256" key="1">
    <source>
        <dbReference type="ARBA" id="ARBA00004123"/>
    </source>
</evidence>
<protein>
    <submittedName>
        <fullName evidence="8">Transcription factor</fullName>
    </submittedName>
</protein>
<feature type="compositionally biased region" description="Low complexity" evidence="6">
    <location>
        <begin position="445"/>
        <end position="456"/>
    </location>
</feature>
<dbReference type="Proteomes" id="UP000541154">
    <property type="component" value="Unassembled WGS sequence"/>
</dbReference>
<accession>A0A8H6AEF2</accession>
<comment type="subcellular location">
    <subcellularLocation>
        <location evidence="1">Nucleus</location>
    </subcellularLocation>
</comment>
<dbReference type="GO" id="GO:0005634">
    <property type="term" value="C:nucleus"/>
    <property type="evidence" value="ECO:0007669"/>
    <property type="project" value="UniProtKB-SubCell"/>
</dbReference>
<dbReference type="Pfam" id="PF25416">
    <property type="entry name" value="GRHL1_C"/>
    <property type="match status" value="1"/>
</dbReference>
<dbReference type="AlphaFoldDB" id="A0A8H6AEF2"/>
<sequence length="666" mass="73513">MFGKRKTSQKPDEGLIRDFRKDFPHVISEPSVAQTLGHTGLGAAQYLSWDPNSAQSKFLNPMTPTSQPHGLYTPLPGQMCAVLHSPAGDLHTPTVEWNLASSPFLWTQRIGAQVAPSQNEALTQSIEAFQPMDQNQLFHNVDPFGPEFKLSPGISRPSDHPEHVAPDNCERKQSYSESVREVSVDQSVSRSSSVPEHIASLPEIPFRYHVTLQAPTAMFDHTREIPMTYLNKSQVYSITVTDLRPPAARSQSAQYRTSIGISFEEAAHRSHPATCWQLWHDARGGSDAQRRGGRPCAVEFVALKGHGRPTQDLAWHLESASFNRFCVAWTTGADARASECQILVRFHFLSTDFTQSKGVKGVPVRLCAKTEMVSAGGSPGEVGPAEVCYCRVKVFRDHGAERKLSNDIAHIQKSIHRVEKQIARADYTGVPGKKHKRRHVLHDPTGSTSRSSSVSTPGDLYKVLFDLQQRFSSPLPMSVLSLAGNEHDDPDQFATTLTVENNSLTPPDATDTRSDDGPTDNGSRGHSPFQAWPGPPSTKVAPSDLQPGELCSLQSLVDRRADFPAVACFYIKIANDEDPNDHYRAAYLNARTVRDLSWQVCKHAKVDPSSIVRVVHLKRTGLSILVDDDVVQHIPEGQDMIANFEEIPTSSGDAPGRSRFEVQLSY</sequence>
<keyword evidence="5" id="KW-0539">Nucleus</keyword>
<feature type="region of interest" description="Disordered" evidence="6">
    <location>
        <begin position="427"/>
        <end position="456"/>
    </location>
</feature>
<dbReference type="PROSITE" id="PS51968">
    <property type="entry name" value="GRH_CP2_DB"/>
    <property type="match status" value="1"/>
</dbReference>
<dbReference type="Pfam" id="PF04516">
    <property type="entry name" value="CP2"/>
    <property type="match status" value="1"/>
</dbReference>
<comment type="caution">
    <text evidence="8">The sequence shown here is derived from an EMBL/GenBank/DDBJ whole genome shotgun (WGS) entry which is preliminary data.</text>
</comment>
<keyword evidence="3" id="KW-0238">DNA-binding</keyword>
<dbReference type="GO" id="GO:0001228">
    <property type="term" value="F:DNA-binding transcription activator activity, RNA polymerase II-specific"/>
    <property type="evidence" value="ECO:0007669"/>
    <property type="project" value="TreeGrafter"/>
</dbReference>
<proteinExistence type="predicted"/>
<keyword evidence="9" id="KW-1185">Reference proteome</keyword>
<keyword evidence="2" id="KW-0805">Transcription regulation</keyword>
<name>A0A8H6AEF2_PETAA</name>
<feature type="domain" description="Grh/CP2 DB" evidence="7">
    <location>
        <begin position="203"/>
        <end position="457"/>
    </location>
</feature>
<gene>
    <name evidence="8" type="primary">GRHL3</name>
    <name evidence="8" type="ORF">ETB97_003380</name>
</gene>
<dbReference type="GO" id="GO:0000978">
    <property type="term" value="F:RNA polymerase II cis-regulatory region sequence-specific DNA binding"/>
    <property type="evidence" value="ECO:0007669"/>
    <property type="project" value="TreeGrafter"/>
</dbReference>
<feature type="region of interest" description="Disordered" evidence="6">
    <location>
        <begin position="498"/>
        <end position="543"/>
    </location>
</feature>
<evidence type="ECO:0000313" key="9">
    <source>
        <dbReference type="Proteomes" id="UP000541154"/>
    </source>
</evidence>
<dbReference type="InterPro" id="IPR057520">
    <property type="entry name" value="GRHL1/CP2_C"/>
</dbReference>
<dbReference type="InterPro" id="IPR007604">
    <property type="entry name" value="CP2"/>
</dbReference>
<organism evidence="8 9">
    <name type="scientific">Petromyces alliaceus</name>
    <name type="common">Aspergillus alliaceus</name>
    <dbReference type="NCBI Taxonomy" id="209559"/>
    <lineage>
        <taxon>Eukaryota</taxon>
        <taxon>Fungi</taxon>
        <taxon>Dikarya</taxon>
        <taxon>Ascomycota</taxon>
        <taxon>Pezizomycotina</taxon>
        <taxon>Eurotiomycetes</taxon>
        <taxon>Eurotiomycetidae</taxon>
        <taxon>Eurotiales</taxon>
        <taxon>Aspergillaceae</taxon>
        <taxon>Aspergillus</taxon>
        <taxon>Aspergillus subgen. Circumdati</taxon>
    </lineage>
</organism>
<dbReference type="PANTHER" id="PTHR11037:SF20">
    <property type="entry name" value="PROTEIN GRAINYHEAD"/>
    <property type="match status" value="1"/>
</dbReference>
<keyword evidence="4" id="KW-0804">Transcription</keyword>